<name>T1B9L3_9ZZZZ</name>
<evidence type="ECO:0000313" key="2">
    <source>
        <dbReference type="EMBL" id="EQD49719.1"/>
    </source>
</evidence>
<organism evidence="2">
    <name type="scientific">mine drainage metagenome</name>
    <dbReference type="NCBI Taxonomy" id="410659"/>
    <lineage>
        <taxon>unclassified sequences</taxon>
        <taxon>metagenomes</taxon>
        <taxon>ecological metagenomes</taxon>
    </lineage>
</organism>
<comment type="caution">
    <text evidence="2">The sequence shown here is derived from an EMBL/GenBank/DDBJ whole genome shotgun (WGS) entry which is preliminary data.</text>
</comment>
<evidence type="ECO:0000259" key="1">
    <source>
        <dbReference type="Pfam" id="PF01610"/>
    </source>
</evidence>
<dbReference type="Pfam" id="PF01610">
    <property type="entry name" value="DDE_Tnp_ISL3"/>
    <property type="match status" value="1"/>
</dbReference>
<dbReference type="EMBL" id="AUZY01007467">
    <property type="protein sequence ID" value="EQD49719.1"/>
    <property type="molecule type" value="Genomic_DNA"/>
</dbReference>
<reference evidence="2" key="2">
    <citation type="journal article" date="2014" name="ISME J.">
        <title>Microbial stratification in low pH oxic and suboxic macroscopic growths along an acid mine drainage.</title>
        <authorList>
            <person name="Mendez-Garcia C."/>
            <person name="Mesa V."/>
            <person name="Sprenger R.R."/>
            <person name="Richter M."/>
            <person name="Diez M.S."/>
            <person name="Solano J."/>
            <person name="Bargiela R."/>
            <person name="Golyshina O.V."/>
            <person name="Manteca A."/>
            <person name="Ramos J.L."/>
            <person name="Gallego J.R."/>
            <person name="Llorente I."/>
            <person name="Martins Dos Santos V.A."/>
            <person name="Jensen O.N."/>
            <person name="Pelaez A.I."/>
            <person name="Sanchez J."/>
            <person name="Ferrer M."/>
        </authorList>
    </citation>
    <scope>NUCLEOTIDE SEQUENCE</scope>
</reference>
<sequence>MRDSDLKTGRAWAITESLRHFWEYVQRGWALRHWNTWHFWATHSRLAPIIEAARTLT</sequence>
<protein>
    <recommendedName>
        <fullName evidence="1">Transposase IS204/IS1001/IS1096/IS1165 DDE domain-containing protein</fullName>
    </recommendedName>
</protein>
<gene>
    <name evidence="2" type="ORF">B1B_11487</name>
</gene>
<feature type="non-terminal residue" evidence="2">
    <location>
        <position position="57"/>
    </location>
</feature>
<proteinExistence type="predicted"/>
<feature type="domain" description="Transposase IS204/IS1001/IS1096/IS1165 DDE" evidence="1">
    <location>
        <begin position="3"/>
        <end position="56"/>
    </location>
</feature>
<dbReference type="InterPro" id="IPR002560">
    <property type="entry name" value="Transposase_DDE"/>
</dbReference>
<accession>T1B9L3</accession>
<reference evidence="2" key="1">
    <citation type="submission" date="2013-08" db="EMBL/GenBank/DDBJ databases">
        <authorList>
            <person name="Mendez C."/>
            <person name="Richter M."/>
            <person name="Ferrer M."/>
            <person name="Sanchez J."/>
        </authorList>
    </citation>
    <scope>NUCLEOTIDE SEQUENCE</scope>
</reference>
<dbReference type="AlphaFoldDB" id="T1B9L3"/>